<dbReference type="EMBL" id="AJ969073">
    <property type="protein sequence ID" value="CAI94297.1"/>
    <property type="molecule type" value="Genomic_DNA"/>
</dbReference>
<proteinExistence type="predicted"/>
<reference evidence="1" key="2">
    <citation type="journal article" date="2006" name="Microbiology (Mosc.)">
        <title>Absence of plasmids encoding adhesion-related proteins innon-insect-transmissible strains of Spiroplasma citri.</title>
        <authorList>
            <person name="Berho N."/>
            <person name="Duret S."/>
            <person name="Renaudin J."/>
        </authorList>
    </citation>
    <scope>NUCLEOTIDE SEQUENCE</scope>
    <source>
        <strain evidence="1">GII3</strain>
        <plasmid evidence="1">pSci5</plasmid>
    </source>
</reference>
<name>Q3ZVJ1_SPICI</name>
<dbReference type="AlphaFoldDB" id="Q3ZVJ1"/>
<accession>Q3ZVJ1</accession>
<dbReference type="RefSeq" id="WP_011310477.1">
    <property type="nucleotide sequence ID" value="NC_007391.1"/>
</dbReference>
<sequence>MKIDENICLISHCEETKLLVDRMTLFCVEHSKRFFAFWSRYEVDSELDNMLEIDEEFQKEFFTDMVYDFCYEDIEEWKKINTPPIKNKQKRKKEKQKTKVDKITMKKVDNKDTINHNLMIVDVDLQKCLNCSFTIQKVDDEWFTINTGDKNCQK</sequence>
<protein>
    <submittedName>
        <fullName evidence="1">Uncharacterized protein</fullName>
    </submittedName>
</protein>
<keyword evidence="1" id="KW-0614">Plasmid</keyword>
<evidence type="ECO:0000313" key="1">
    <source>
        <dbReference type="EMBL" id="CAI94297.1"/>
    </source>
</evidence>
<geneLocation type="plasmid" evidence="1">
    <name>pSci5</name>
</geneLocation>
<reference evidence="1" key="1">
    <citation type="submission" date="2005-05" db="EMBL/GenBank/DDBJ databases">
        <authorList>
            <person name="Foissac X."/>
        </authorList>
    </citation>
    <scope>NUCLEOTIDE SEQUENCE</scope>
    <source>
        <strain evidence="1">GII3</strain>
        <plasmid evidence="1">pSci5</plasmid>
    </source>
</reference>
<organism evidence="1">
    <name type="scientific">Spiroplasma citri</name>
    <dbReference type="NCBI Taxonomy" id="2133"/>
    <lineage>
        <taxon>Bacteria</taxon>
        <taxon>Bacillati</taxon>
        <taxon>Mycoplasmatota</taxon>
        <taxon>Mollicutes</taxon>
        <taxon>Entomoplasmatales</taxon>
        <taxon>Spiroplasmataceae</taxon>
        <taxon>Spiroplasma</taxon>
    </lineage>
</organism>
<gene>
    <name evidence="1" type="primary">pB</name>
</gene>